<feature type="domain" description="TOG" evidence="5">
    <location>
        <begin position="492"/>
        <end position="744"/>
    </location>
</feature>
<dbReference type="PANTHER" id="PTHR23346">
    <property type="entry name" value="TRANSLATIONAL ACTIVATOR GCN1-RELATED"/>
    <property type="match status" value="1"/>
</dbReference>
<protein>
    <recommendedName>
        <fullName evidence="5">TOG domain-containing protein</fullName>
    </recommendedName>
</protein>
<dbReference type="Pfam" id="PF24987">
    <property type="entry name" value="HEAT_EF3_N"/>
    <property type="match status" value="2"/>
</dbReference>
<gene>
    <name evidence="6" type="ORF">MANT1106_LOCUS14551</name>
</gene>
<feature type="repeat" description="HEAT" evidence="2">
    <location>
        <begin position="1358"/>
        <end position="1396"/>
    </location>
</feature>
<dbReference type="PANTHER" id="PTHR23346:SF7">
    <property type="entry name" value="STALLED RIBOSOME SENSOR GCN1"/>
    <property type="match status" value="1"/>
</dbReference>
<evidence type="ECO:0000313" key="6">
    <source>
        <dbReference type="EMBL" id="CAD8711864.1"/>
    </source>
</evidence>
<reference evidence="6" key="1">
    <citation type="submission" date="2021-01" db="EMBL/GenBank/DDBJ databases">
        <authorList>
            <person name="Corre E."/>
            <person name="Pelletier E."/>
            <person name="Niang G."/>
            <person name="Scheremetjew M."/>
            <person name="Finn R."/>
            <person name="Kale V."/>
            <person name="Holt S."/>
            <person name="Cochrane G."/>
            <person name="Meng A."/>
            <person name="Brown T."/>
            <person name="Cohen L."/>
        </authorList>
    </citation>
    <scope>NUCLEOTIDE SEQUENCE</scope>
    <source>
        <strain evidence="6">SL-175</strain>
    </source>
</reference>
<dbReference type="SMART" id="SM00185">
    <property type="entry name" value="ARM"/>
    <property type="match status" value="3"/>
</dbReference>
<evidence type="ECO:0000256" key="4">
    <source>
        <dbReference type="SAM" id="MobiDB-lite"/>
    </source>
</evidence>
<dbReference type="InterPro" id="IPR016024">
    <property type="entry name" value="ARM-type_fold"/>
</dbReference>
<feature type="repeat" description="ARM" evidence="3">
    <location>
        <begin position="1357"/>
        <end position="1385"/>
    </location>
</feature>
<dbReference type="Pfam" id="PF23271">
    <property type="entry name" value="HEAT_GCN1"/>
    <property type="match status" value="1"/>
</dbReference>
<dbReference type="PROSITE" id="PS50176">
    <property type="entry name" value="ARM_REPEAT"/>
    <property type="match status" value="1"/>
</dbReference>
<evidence type="ECO:0000259" key="5">
    <source>
        <dbReference type="SMART" id="SM01349"/>
    </source>
</evidence>
<dbReference type="Gene3D" id="1.25.10.10">
    <property type="entry name" value="Leucine-rich Repeat Variant"/>
    <property type="match status" value="6"/>
</dbReference>
<evidence type="ECO:0000256" key="2">
    <source>
        <dbReference type="PROSITE-ProRule" id="PRU00103"/>
    </source>
</evidence>
<feature type="domain" description="TOG" evidence="5">
    <location>
        <begin position="751"/>
        <end position="973"/>
    </location>
</feature>
<dbReference type="GO" id="GO:0019887">
    <property type="term" value="F:protein kinase regulator activity"/>
    <property type="evidence" value="ECO:0007669"/>
    <property type="project" value="TreeGrafter"/>
</dbReference>
<feature type="compositionally biased region" description="Acidic residues" evidence="4">
    <location>
        <begin position="1485"/>
        <end position="1496"/>
    </location>
</feature>
<dbReference type="Pfam" id="PF25801">
    <property type="entry name" value="HEAT_GCN1_C_2"/>
    <property type="match status" value="1"/>
</dbReference>
<feature type="region of interest" description="Disordered" evidence="4">
    <location>
        <begin position="1466"/>
        <end position="1496"/>
    </location>
</feature>
<dbReference type="GO" id="GO:0006417">
    <property type="term" value="P:regulation of translation"/>
    <property type="evidence" value="ECO:0007669"/>
    <property type="project" value="TreeGrafter"/>
</dbReference>
<feature type="repeat" description="HEAT" evidence="2">
    <location>
        <begin position="456"/>
        <end position="488"/>
    </location>
</feature>
<dbReference type="SMART" id="SM01349">
    <property type="entry name" value="TOG"/>
    <property type="match status" value="4"/>
</dbReference>
<dbReference type="EMBL" id="HBFC01024158">
    <property type="protein sequence ID" value="CAD8711864.1"/>
    <property type="molecule type" value="Transcribed_RNA"/>
</dbReference>
<keyword evidence="1" id="KW-0677">Repeat</keyword>
<dbReference type="InterPro" id="IPR057546">
    <property type="entry name" value="HEAT_GCN1"/>
</dbReference>
<feature type="domain" description="TOG" evidence="5">
    <location>
        <begin position="161"/>
        <end position="395"/>
    </location>
</feature>
<feature type="domain" description="TOG" evidence="5">
    <location>
        <begin position="1054"/>
        <end position="1297"/>
    </location>
</feature>
<organism evidence="6">
    <name type="scientific">Mantoniella antarctica</name>
    <dbReference type="NCBI Taxonomy" id="81844"/>
    <lineage>
        <taxon>Eukaryota</taxon>
        <taxon>Viridiplantae</taxon>
        <taxon>Chlorophyta</taxon>
        <taxon>Mamiellophyceae</taxon>
        <taxon>Mamiellales</taxon>
        <taxon>Mamiellaceae</taxon>
        <taxon>Mantoniella</taxon>
    </lineage>
</organism>
<evidence type="ECO:0000256" key="1">
    <source>
        <dbReference type="ARBA" id="ARBA00022737"/>
    </source>
</evidence>
<dbReference type="GO" id="GO:0034198">
    <property type="term" value="P:cellular response to amino acid starvation"/>
    <property type="evidence" value="ECO:0007669"/>
    <property type="project" value="TreeGrafter"/>
</dbReference>
<proteinExistence type="predicted"/>
<dbReference type="Pfam" id="PF24984">
    <property type="entry name" value="HEAT_EF3_GNC1"/>
    <property type="match status" value="1"/>
</dbReference>
<evidence type="ECO:0000256" key="3">
    <source>
        <dbReference type="PROSITE-ProRule" id="PRU00259"/>
    </source>
</evidence>
<name>A0A7S0SRU7_9CHLO</name>
<sequence length="1496" mass="157088">MAVPNALVAGAARQAGNPQGRATIMRALGAVAPSLTARDLPLVSTFLTKVLGDEDEGVRDAAMNGGKEMIELHGAEHVQQLLGVYEGYFDRQANNNSAGAAAQSQASSDNVRQGVVVFLGALACHLDKEDPKIRQILSRLVAVLSTPSEAVQRSVANCLPSLMPALNDEERRALVDSLLAQVTAGEGYGDRRGAAIGLAGAVKGMGIGSLKGFGVMDAIKAAVEDKKNPDAREGAVMAFEQLCLRLGRLFEPYVIHVLPMLLVCFGDQSVNVREATISAARAVMGQLSAQGVKLVLPALMNGLEDKAWRTKQGSVQLLGAMSACAPKQLGACLPQIVPRLSETLIDTHPKVVEAATWALKAIGEVIRNPEIQALSSYLLGAIAKPAELTLPCLEVLLETTFVNTVDAPSLALIVPVLSRGLRDRKADLKKKAAKIAGNMCALVADAKDMSPYIPLLLPDIQKALVDPSPEVRATAAAALASLVRGMGGIDEHFAELIPWLTETLQSDGPMTERSGAAQGLAECLAVLGAEHFEAMLPEILAGCHHPAPYVREGHLTLLRFLPLALGQLFEAHLQEALAEVLTGLADSDEPVRDAALGAGRVFVEEFSHSAQSLDLLLPSIEDGISSENWRIRQSAVELLGSMMFRIAGASGKVHVEGGSDDEGVSTEAQGRALSGSLGENRHNDLLAAVYALRSDPTAVVRNAAMHIWKTVVSNTPRTLRAILPRLMERLIAGLSAHNDDRRTTASRCLGELVRKLGERVLPEVFPILRGGLESGGPETREGVCLGLAEVLAAARKDQLAPYYADVVPVIRDALCDPEESVRNAAGSAFDAMFRHGGADTAADIVPALLAKLDTDPVALEGLKQVLRAQPKILASVLPKLASPPINAARAGTLGALAEVAGAALPPHLSLLFPPLLVAMGSGDPEESTAAAAAAAAVIRAVPEEAHYLLLPEIVNGVTDSVTAAERAAAAALCAVFAKEAPCFDAKDDVPQIIDVLFELFIDPDEAAMTAAWTALGEVMGCVAKEDQARFLPDVRKAVDTAREKVRRQDKSAREILIPALCLPKGLAPIVQVYLQGVLSGKHAEDRESAAEGLREAVLSTTTAAIKPHVIPITGPLIRILGDKYPGAVKSAILGALAVMIDKGGLALKPFVPQLQTTFVKCLSDPARAVRQRAAAALGRLMTLQPRVDPLVGDLLTGLKGAADRGVKEAMLRAVSGVFAHAGKGVGLANVARAREEVGALVAAAGDEGTRGAASLALAHIATWLTEEERGVLIDELSADRAGVDGEEREGRAAVLSAMARTSPELLLAAHAAPALNGLAKAAKDDRVPCRCAAARGLARLAVASAAQSGPACPYLPKLLPVLSRLLRDNGSEVREAAAGALKRLTKEHPEAVAPHLGSFVPALADMAVGDRSKEARHYADRALRHALQIYDVPNGLEMAQAVLKAGGDANAARGRLTDVVLRRLKGLPDESDDEEGGTWATLAADQDDDDEVVLGD</sequence>
<dbReference type="GO" id="GO:0005829">
    <property type="term" value="C:cytosol"/>
    <property type="evidence" value="ECO:0007669"/>
    <property type="project" value="TreeGrafter"/>
</dbReference>
<dbReference type="SUPFAM" id="SSF48371">
    <property type="entry name" value="ARM repeat"/>
    <property type="match status" value="2"/>
</dbReference>
<dbReference type="InterPro" id="IPR034085">
    <property type="entry name" value="TOG"/>
</dbReference>
<dbReference type="InterPro" id="IPR000225">
    <property type="entry name" value="Armadillo"/>
</dbReference>
<dbReference type="InterPro" id="IPR011989">
    <property type="entry name" value="ARM-like"/>
</dbReference>
<dbReference type="InterPro" id="IPR021133">
    <property type="entry name" value="HEAT_type_2"/>
</dbReference>
<dbReference type="Pfam" id="PF13513">
    <property type="entry name" value="HEAT_EZ"/>
    <property type="match status" value="2"/>
</dbReference>
<accession>A0A7S0SRU7</accession>
<dbReference type="PROSITE" id="PS50077">
    <property type="entry name" value="HEAT_REPEAT"/>
    <property type="match status" value="3"/>
</dbReference>
<feature type="repeat" description="HEAT" evidence="2">
    <location>
        <begin position="336"/>
        <end position="374"/>
    </location>
</feature>